<dbReference type="AlphaFoldDB" id="A0AAD1XEH3"/>
<dbReference type="SUPFAM" id="SSF51905">
    <property type="entry name" value="FAD/NAD(P)-binding domain"/>
    <property type="match status" value="2"/>
</dbReference>
<organism evidence="6 7">
    <name type="scientific">Euplotes crassus</name>
    <dbReference type="NCBI Taxonomy" id="5936"/>
    <lineage>
        <taxon>Eukaryota</taxon>
        <taxon>Sar</taxon>
        <taxon>Alveolata</taxon>
        <taxon>Ciliophora</taxon>
        <taxon>Intramacronucleata</taxon>
        <taxon>Spirotrichea</taxon>
        <taxon>Hypotrichia</taxon>
        <taxon>Euplotida</taxon>
        <taxon>Euplotidae</taxon>
        <taxon>Moneuplotes</taxon>
    </lineage>
</organism>
<feature type="domain" description="FAD/NAD(P)-binding" evidence="5">
    <location>
        <begin position="10"/>
        <end position="307"/>
    </location>
</feature>
<evidence type="ECO:0000256" key="1">
    <source>
        <dbReference type="ARBA" id="ARBA00006442"/>
    </source>
</evidence>
<dbReference type="GO" id="GO:0005737">
    <property type="term" value="C:cytoplasm"/>
    <property type="evidence" value="ECO:0007669"/>
    <property type="project" value="TreeGrafter"/>
</dbReference>
<keyword evidence="4" id="KW-0560">Oxidoreductase</keyword>
<dbReference type="GO" id="GO:0050660">
    <property type="term" value="F:flavin adenine dinucleotide binding"/>
    <property type="evidence" value="ECO:0007669"/>
    <property type="project" value="TreeGrafter"/>
</dbReference>
<dbReference type="Proteomes" id="UP001295684">
    <property type="component" value="Unassembled WGS sequence"/>
</dbReference>
<protein>
    <recommendedName>
        <fullName evidence="5">FAD/NAD(P)-binding domain-containing protein</fullName>
    </recommendedName>
</protein>
<dbReference type="Pfam" id="PF07992">
    <property type="entry name" value="Pyr_redox_2"/>
    <property type="match status" value="1"/>
</dbReference>
<dbReference type="GO" id="GO:0004174">
    <property type="term" value="F:electron-transferring-flavoprotein dehydrogenase activity"/>
    <property type="evidence" value="ECO:0007669"/>
    <property type="project" value="TreeGrafter"/>
</dbReference>
<dbReference type="InterPro" id="IPR023753">
    <property type="entry name" value="FAD/NAD-binding_dom"/>
</dbReference>
<name>A0AAD1XEH3_EUPCR</name>
<dbReference type="EMBL" id="CAMPGE010008945">
    <property type="protein sequence ID" value="CAI2367826.1"/>
    <property type="molecule type" value="Genomic_DNA"/>
</dbReference>
<dbReference type="InterPro" id="IPR036188">
    <property type="entry name" value="FAD/NAD-bd_sf"/>
</dbReference>
<evidence type="ECO:0000256" key="4">
    <source>
        <dbReference type="ARBA" id="ARBA00023002"/>
    </source>
</evidence>
<reference evidence="6" key="1">
    <citation type="submission" date="2023-07" db="EMBL/GenBank/DDBJ databases">
        <authorList>
            <consortium name="AG Swart"/>
            <person name="Singh M."/>
            <person name="Singh A."/>
            <person name="Seah K."/>
            <person name="Emmerich C."/>
        </authorList>
    </citation>
    <scope>NUCLEOTIDE SEQUENCE</scope>
    <source>
        <strain evidence="6">DP1</strain>
    </source>
</reference>
<comment type="similarity">
    <text evidence="1">Belongs to the FAD-dependent oxidoreductase family.</text>
</comment>
<dbReference type="Gene3D" id="3.50.50.100">
    <property type="match status" value="1"/>
</dbReference>
<dbReference type="PANTHER" id="PTHR43735:SF3">
    <property type="entry name" value="FERROPTOSIS SUPPRESSOR PROTEIN 1"/>
    <property type="match status" value="1"/>
</dbReference>
<evidence type="ECO:0000313" key="7">
    <source>
        <dbReference type="Proteomes" id="UP001295684"/>
    </source>
</evidence>
<accession>A0AAD1XEH3</accession>
<proteinExistence type="inferred from homology"/>
<sequence length="458" mass="52187">MGNTQQQKKRLFIVGGSFAGLLLLDKVKDDFEVTLIEKKDHFEWICSLPHSIVNPEYFNKDATVDLHQCLTVDRVFGPNVRYLQGMVTEITDQPALKYKPTKGLDSAKELENVQEEILEFDLLVICTGAVYKINEGSAEDVANIFSKHERSKLIQKYHEEIDEAAQVLVVGGGPTGVEALGEIVDKYGTSKEYGLLNSQDRLLTGFPTGVSRRAYNYFNAKRTFKECYLGKYYSPEDDIAQKYDYTLMCAGMEYYTPFMTKNFANCVDQRGRIFVNQYFQVTSQDPTKSASADHQTYDNIFCYGDACFSPMQEIKNVPSIRETTYTVKNNLKAVSYGGKLSKMTYAIDNLSAVYYSKWRGSIVLNNLGLPNCLTLKSKKFIEGTFMGKFRNKCCSKCRFKLYNCQVNFLSCFVNNCCCCCSCSKRKRFKQRRAIVRALIEHHRQEEASNVSESHVRGL</sequence>
<keyword evidence="7" id="KW-1185">Reference proteome</keyword>
<evidence type="ECO:0000256" key="3">
    <source>
        <dbReference type="ARBA" id="ARBA00022827"/>
    </source>
</evidence>
<evidence type="ECO:0000256" key="2">
    <source>
        <dbReference type="ARBA" id="ARBA00022630"/>
    </source>
</evidence>
<evidence type="ECO:0000313" key="6">
    <source>
        <dbReference type="EMBL" id="CAI2367826.1"/>
    </source>
</evidence>
<keyword evidence="2" id="KW-0285">Flavoprotein</keyword>
<dbReference type="PANTHER" id="PTHR43735">
    <property type="entry name" value="APOPTOSIS-INDUCING FACTOR 1"/>
    <property type="match status" value="1"/>
</dbReference>
<gene>
    <name evidence="6" type="ORF">ECRASSUSDP1_LOCUS9114</name>
</gene>
<keyword evidence="3" id="KW-0274">FAD</keyword>
<comment type="caution">
    <text evidence="6">The sequence shown here is derived from an EMBL/GenBank/DDBJ whole genome shotgun (WGS) entry which is preliminary data.</text>
</comment>
<evidence type="ECO:0000259" key="5">
    <source>
        <dbReference type="Pfam" id="PF07992"/>
    </source>
</evidence>